<feature type="domain" description="DUF6533" evidence="2">
    <location>
        <begin position="26"/>
        <end position="69"/>
    </location>
</feature>
<evidence type="ECO:0000313" key="4">
    <source>
        <dbReference type="Proteomes" id="UP000092993"/>
    </source>
</evidence>
<keyword evidence="1" id="KW-0812">Transmembrane</keyword>
<organism evidence="3 4">
    <name type="scientific">Grifola frondosa</name>
    <name type="common">Maitake</name>
    <name type="synonym">Polyporus frondosus</name>
    <dbReference type="NCBI Taxonomy" id="5627"/>
    <lineage>
        <taxon>Eukaryota</taxon>
        <taxon>Fungi</taxon>
        <taxon>Dikarya</taxon>
        <taxon>Basidiomycota</taxon>
        <taxon>Agaricomycotina</taxon>
        <taxon>Agaricomycetes</taxon>
        <taxon>Polyporales</taxon>
        <taxon>Grifolaceae</taxon>
        <taxon>Grifola</taxon>
    </lineage>
</organism>
<evidence type="ECO:0000256" key="1">
    <source>
        <dbReference type="SAM" id="Phobius"/>
    </source>
</evidence>
<keyword evidence="4" id="KW-1185">Reference proteome</keyword>
<keyword evidence="1" id="KW-0472">Membrane</keyword>
<dbReference type="EMBL" id="LUGG01000009">
    <property type="protein sequence ID" value="OBZ72630.1"/>
    <property type="molecule type" value="Genomic_DNA"/>
</dbReference>
<dbReference type="InterPro" id="IPR045340">
    <property type="entry name" value="DUF6533"/>
</dbReference>
<feature type="transmembrane region" description="Helical" evidence="1">
    <location>
        <begin position="56"/>
        <end position="73"/>
    </location>
</feature>
<dbReference type="AlphaFoldDB" id="A0A1C7M6V3"/>
<name>A0A1C7M6V3_GRIFR</name>
<feature type="transmembrane region" description="Helical" evidence="1">
    <location>
        <begin position="123"/>
        <end position="147"/>
    </location>
</feature>
<gene>
    <name evidence="3" type="ORF">A0H81_07681</name>
</gene>
<keyword evidence="1" id="KW-1133">Transmembrane helix</keyword>
<feature type="transmembrane region" description="Helical" evidence="1">
    <location>
        <begin position="167"/>
        <end position="193"/>
    </location>
</feature>
<evidence type="ECO:0000313" key="3">
    <source>
        <dbReference type="EMBL" id="OBZ72630.1"/>
    </source>
</evidence>
<dbReference type="OrthoDB" id="3258294at2759"/>
<dbReference type="Proteomes" id="UP000092993">
    <property type="component" value="Unassembled WGS sequence"/>
</dbReference>
<accession>A0A1C7M6V3</accession>
<sequence length="294" mass="33601">MSIALPANFAFILSSDIVQASELSRIGAIAVLVYDHMLTLDLEIDLIWSQSKSRPAFWLYAFNRFFALLWLIFDNIPFTRASPEQICFVYYLCDYIIIITMTIFIQAIMLLRIYALYDRSRNVLFFLLVLITVEALAITVIQAMIMVETKYIPIGSMPTKCSFTGAPNYSALLCLPALIFEPILLAMAAFKVWTLRKYSLKLPFLSRLARDSVLYFIPVYGLLLVGTIIWSRFPSSIGLTRPWSAALPSFLGCRILLNMHEIVRSQGTHTGYNSRSWDCRATRYLYMVDTTTLL</sequence>
<feature type="transmembrane region" description="Helical" evidence="1">
    <location>
        <begin position="213"/>
        <end position="233"/>
    </location>
</feature>
<evidence type="ECO:0000259" key="2">
    <source>
        <dbReference type="Pfam" id="PF20151"/>
    </source>
</evidence>
<reference evidence="3 4" key="1">
    <citation type="submission" date="2016-03" db="EMBL/GenBank/DDBJ databases">
        <title>Whole genome sequencing of Grifola frondosa 9006-11.</title>
        <authorList>
            <person name="Min B."/>
            <person name="Park H."/>
            <person name="Kim J.-G."/>
            <person name="Cho H."/>
            <person name="Oh Y.-L."/>
            <person name="Kong W.-S."/>
            <person name="Choi I.-G."/>
        </authorList>
    </citation>
    <scope>NUCLEOTIDE SEQUENCE [LARGE SCALE GENOMIC DNA]</scope>
    <source>
        <strain evidence="3 4">9006-11</strain>
    </source>
</reference>
<feature type="transmembrane region" description="Helical" evidence="1">
    <location>
        <begin position="88"/>
        <end position="111"/>
    </location>
</feature>
<comment type="caution">
    <text evidence="3">The sequence shown here is derived from an EMBL/GenBank/DDBJ whole genome shotgun (WGS) entry which is preliminary data.</text>
</comment>
<proteinExistence type="predicted"/>
<dbReference type="OMA" id="QMAVRID"/>
<dbReference type="Pfam" id="PF20151">
    <property type="entry name" value="DUF6533"/>
    <property type="match status" value="1"/>
</dbReference>
<protein>
    <recommendedName>
        <fullName evidence="2">DUF6533 domain-containing protein</fullName>
    </recommendedName>
</protein>